<sequence length="267" mass="29362">MTDDSPALPIDKNVPHSARIWNHWLGGKDNYLIDREVGDQIAAMFPGIVQTARQDRAFLGRAVQYLVGEAGVRQFLDIGTGLPTHDNTHQVAQRIAGEARIVYVDNDPLVLMHARALLTSTPQGACDYVHADLRDPEYILDAASGTLDFDQPIALMLLGIVHFLLDDDHAHAIVDKLVQALPSGSYLAIAHATGDVDTEDSLRSLHHWNEHGEPKMTFRTIPQIASFFDGLELVEPGVVSCSRWRAELTSQGLPPEVNQICGLARKP</sequence>
<dbReference type="AlphaFoldDB" id="A0A6H9YMD0"/>
<dbReference type="OrthoDB" id="3216820at2"/>
<keyword evidence="2" id="KW-1185">Reference proteome</keyword>
<keyword evidence="1" id="KW-0808">Transferase</keyword>
<dbReference type="Pfam" id="PF04672">
    <property type="entry name" value="Methyltransf_19"/>
    <property type="match status" value="1"/>
</dbReference>
<dbReference type="InterPro" id="IPR029063">
    <property type="entry name" value="SAM-dependent_MTases_sf"/>
</dbReference>
<reference evidence="1 2" key="1">
    <citation type="submission" date="2019-09" db="EMBL/GenBank/DDBJ databases">
        <title>Actinomadura physcomitrii sp. nov., a novel actinomycete isolated from moss [Physcomitrium sphaericum (Ludw) Fuernr].</title>
        <authorList>
            <person name="Zhuang X."/>
            <person name="Liu C."/>
        </authorList>
    </citation>
    <scope>NUCLEOTIDE SEQUENCE [LARGE SCALE GENOMIC DNA]</scope>
    <source>
        <strain evidence="1 2">HMC1</strain>
    </source>
</reference>
<dbReference type="GO" id="GO:0008168">
    <property type="term" value="F:methyltransferase activity"/>
    <property type="evidence" value="ECO:0007669"/>
    <property type="project" value="UniProtKB-KW"/>
</dbReference>
<keyword evidence="1" id="KW-0489">Methyltransferase</keyword>
<dbReference type="EMBL" id="WBMT01000033">
    <property type="protein sequence ID" value="KAB2339784.1"/>
    <property type="molecule type" value="Genomic_DNA"/>
</dbReference>
<dbReference type="Proteomes" id="UP000468735">
    <property type="component" value="Unassembled WGS sequence"/>
</dbReference>
<dbReference type="Gene3D" id="3.40.50.150">
    <property type="entry name" value="Vaccinia Virus protein VP39"/>
    <property type="match status" value="1"/>
</dbReference>
<dbReference type="SUPFAM" id="SSF53335">
    <property type="entry name" value="S-adenosyl-L-methionine-dependent methyltransferases"/>
    <property type="match status" value="1"/>
</dbReference>
<dbReference type="GO" id="GO:0032259">
    <property type="term" value="P:methylation"/>
    <property type="evidence" value="ECO:0007669"/>
    <property type="project" value="UniProtKB-KW"/>
</dbReference>
<organism evidence="1 2">
    <name type="scientific">Actinomadura rudentiformis</name>
    <dbReference type="NCBI Taxonomy" id="359158"/>
    <lineage>
        <taxon>Bacteria</taxon>
        <taxon>Bacillati</taxon>
        <taxon>Actinomycetota</taxon>
        <taxon>Actinomycetes</taxon>
        <taxon>Streptosporangiales</taxon>
        <taxon>Thermomonosporaceae</taxon>
        <taxon>Actinomadura</taxon>
    </lineage>
</organism>
<gene>
    <name evidence="1" type="ORF">F8566_46795</name>
</gene>
<protein>
    <submittedName>
        <fullName evidence="1">SAM-dependent methyltransferase</fullName>
    </submittedName>
</protein>
<proteinExistence type="predicted"/>
<evidence type="ECO:0000313" key="2">
    <source>
        <dbReference type="Proteomes" id="UP000468735"/>
    </source>
</evidence>
<evidence type="ECO:0000313" key="1">
    <source>
        <dbReference type="EMBL" id="KAB2339784.1"/>
    </source>
</evidence>
<name>A0A6H9YMD0_9ACTN</name>
<accession>A0A6H9YMD0</accession>
<dbReference type="RefSeq" id="WP_151570433.1">
    <property type="nucleotide sequence ID" value="NZ_WBMT01000033.1"/>
</dbReference>
<comment type="caution">
    <text evidence="1">The sequence shown here is derived from an EMBL/GenBank/DDBJ whole genome shotgun (WGS) entry which is preliminary data.</text>
</comment>
<dbReference type="InterPro" id="IPR006764">
    <property type="entry name" value="SAM_dep_MeTrfase_SAV2177_type"/>
</dbReference>
<dbReference type="PIRSF" id="PIRSF017393">
    <property type="entry name" value="MTase_SAV2177"/>
    <property type="match status" value="1"/>
</dbReference>